<dbReference type="EMBL" id="LRRQ01000018">
    <property type="protein sequence ID" value="OAM91666.1"/>
    <property type="molecule type" value="Genomic_DNA"/>
</dbReference>
<dbReference type="OrthoDB" id="5486659at2"/>
<comment type="caution">
    <text evidence="1">The sequence shown here is derived from an EMBL/GenBank/DDBJ whole genome shotgun (WGS) entry which is preliminary data.</text>
</comment>
<name>A0A178IQY3_9BACT</name>
<dbReference type="InterPro" id="IPR027417">
    <property type="entry name" value="P-loop_NTPase"/>
</dbReference>
<reference evidence="1 2" key="1">
    <citation type="submission" date="2016-01" db="EMBL/GenBank/DDBJ databases">
        <title>High potential of lignocellulose degradation of a new Verrucomicrobia species.</title>
        <authorList>
            <person name="Wang Y."/>
            <person name="Shi Y."/>
            <person name="Qiu Z."/>
            <person name="Liu S."/>
            <person name="Yang H."/>
        </authorList>
    </citation>
    <scope>NUCLEOTIDE SEQUENCE [LARGE SCALE GENOMIC DNA]</scope>
    <source>
        <strain evidence="1 2">TSB47</strain>
    </source>
</reference>
<dbReference type="SUPFAM" id="SSF52540">
    <property type="entry name" value="P-loop containing nucleoside triphosphate hydrolases"/>
    <property type="match status" value="1"/>
</dbReference>
<keyword evidence="2" id="KW-1185">Reference proteome</keyword>
<dbReference type="AlphaFoldDB" id="A0A178IQY3"/>
<organism evidence="1 2">
    <name type="scientific">Termitidicoccus mucosus</name>
    <dbReference type="NCBI Taxonomy" id="1184151"/>
    <lineage>
        <taxon>Bacteria</taxon>
        <taxon>Pseudomonadati</taxon>
        <taxon>Verrucomicrobiota</taxon>
        <taxon>Opitutia</taxon>
        <taxon>Opitutales</taxon>
        <taxon>Opitutaceae</taxon>
        <taxon>Termitidicoccus</taxon>
    </lineage>
</organism>
<accession>A0A178IQY3</accession>
<sequence length="521" mass="58734">MPKRPIRFFNTAGPCNPDEHYMLPPAERLIGAQLHRYISDKLYWSLHAPRKTGKTTFLQSWMCEINAGAEAIACYVSVERCQGISETSRAMPAICTAIQDTAKRLELPVPLLTTADNESLLNNILGNWAELVAPKPLIVLFDEVDVLQDATLISFLRQLRDGYATRGVGKFPTSIALVGMRDLKDYITASKGGVAPNPGSPFNIKQDSAVIGNFSQADIARLFAQRTAETGQQITPEALDYVYDQSRGQPWIVNSLFMRATMRVLDTTSTESVTLAHVAAAREQMVLARETHLDALAYRMQDPRVRRVMESLITGAADPLLAETEGFRLCLDLGLVSIERGTPQVSTPLYREVLARHMTYGPQLAITEPTFRWQKPDGSLDMDSLLREFQKFWRRNSEIWEQTSNYTEAFPHLLLMAFLQRVTNGGGRIEREYAAGRGRLDLLVEYEKQSNIIEIKIIRDHDTPEIIREEGLGQVRAYRDKMGSAIPAYLIIFDRRSKALQLPWDQRIQWQTDGDVTVIGC</sequence>
<evidence type="ECO:0008006" key="3">
    <source>
        <dbReference type="Google" id="ProtNLM"/>
    </source>
</evidence>
<dbReference type="Pfam" id="PF08011">
    <property type="entry name" value="PDDEXK_9"/>
    <property type="match status" value="1"/>
</dbReference>
<dbReference type="STRING" id="1184151.AW736_02085"/>
<dbReference type="Proteomes" id="UP000078486">
    <property type="component" value="Unassembled WGS sequence"/>
</dbReference>
<gene>
    <name evidence="1" type="ORF">AW736_02085</name>
</gene>
<evidence type="ECO:0000313" key="2">
    <source>
        <dbReference type="Proteomes" id="UP000078486"/>
    </source>
</evidence>
<dbReference type="Gene3D" id="3.40.50.300">
    <property type="entry name" value="P-loop containing nucleotide triphosphate hydrolases"/>
    <property type="match status" value="1"/>
</dbReference>
<protein>
    <recommendedName>
        <fullName evidence="3">AAA+ ATPase domain-containing protein</fullName>
    </recommendedName>
</protein>
<dbReference type="RefSeq" id="WP_068769742.1">
    <property type="nucleotide sequence ID" value="NZ_CP109796.1"/>
</dbReference>
<evidence type="ECO:0000313" key="1">
    <source>
        <dbReference type="EMBL" id="OAM91666.1"/>
    </source>
</evidence>
<proteinExistence type="predicted"/>
<dbReference type="InterPro" id="IPR012547">
    <property type="entry name" value="PDDEXK_9"/>
</dbReference>